<evidence type="ECO:0000313" key="2">
    <source>
        <dbReference type="EMBL" id="OGY40794.1"/>
    </source>
</evidence>
<proteinExistence type="predicted"/>
<organism evidence="2 3">
    <name type="scientific">Candidatus Brennerbacteria bacterium RIFOXYD1_FULL_41_16</name>
    <dbReference type="NCBI Taxonomy" id="1797529"/>
    <lineage>
        <taxon>Bacteria</taxon>
        <taxon>Candidatus Brenneribacteriota</taxon>
    </lineage>
</organism>
<dbReference type="Pfam" id="PF13649">
    <property type="entry name" value="Methyltransf_25"/>
    <property type="match status" value="1"/>
</dbReference>
<evidence type="ECO:0000259" key="1">
    <source>
        <dbReference type="Pfam" id="PF13649"/>
    </source>
</evidence>
<dbReference type="InterPro" id="IPR029063">
    <property type="entry name" value="SAM-dependent_MTases_sf"/>
</dbReference>
<reference evidence="2 3" key="1">
    <citation type="journal article" date="2016" name="Nat. Commun.">
        <title>Thousands of microbial genomes shed light on interconnected biogeochemical processes in an aquifer system.</title>
        <authorList>
            <person name="Anantharaman K."/>
            <person name="Brown C.T."/>
            <person name="Hug L.A."/>
            <person name="Sharon I."/>
            <person name="Castelle C.J."/>
            <person name="Probst A.J."/>
            <person name="Thomas B.C."/>
            <person name="Singh A."/>
            <person name="Wilkins M.J."/>
            <person name="Karaoz U."/>
            <person name="Brodie E.L."/>
            <person name="Williams K.H."/>
            <person name="Hubbard S.S."/>
            <person name="Banfield J.F."/>
        </authorList>
    </citation>
    <scope>NUCLEOTIDE SEQUENCE [LARGE SCALE GENOMIC DNA]</scope>
</reference>
<dbReference type="CDD" id="cd02440">
    <property type="entry name" value="AdoMet_MTases"/>
    <property type="match status" value="1"/>
</dbReference>
<evidence type="ECO:0000313" key="3">
    <source>
        <dbReference type="Proteomes" id="UP000178570"/>
    </source>
</evidence>
<dbReference type="Gene3D" id="3.40.50.150">
    <property type="entry name" value="Vaccinia Virus protein VP39"/>
    <property type="match status" value="1"/>
</dbReference>
<name>A0A1G1XLL0_9BACT</name>
<protein>
    <recommendedName>
        <fullName evidence="1">Methyltransferase domain-containing protein</fullName>
    </recommendedName>
</protein>
<dbReference type="AlphaFoldDB" id="A0A1G1XLL0"/>
<accession>A0A1G1XLL0</accession>
<dbReference type="STRING" id="1797529.A2570_01625"/>
<comment type="caution">
    <text evidence="2">The sequence shown here is derived from an EMBL/GenBank/DDBJ whole genome shotgun (WGS) entry which is preliminary data.</text>
</comment>
<dbReference type="EMBL" id="MHHY01000005">
    <property type="protein sequence ID" value="OGY40794.1"/>
    <property type="molecule type" value="Genomic_DNA"/>
</dbReference>
<feature type="domain" description="Methyltransferase" evidence="1">
    <location>
        <begin position="46"/>
        <end position="121"/>
    </location>
</feature>
<dbReference type="SUPFAM" id="SSF53335">
    <property type="entry name" value="S-adenosyl-L-methionine-dependent methyltransferases"/>
    <property type="match status" value="1"/>
</dbReference>
<dbReference type="Proteomes" id="UP000178570">
    <property type="component" value="Unassembled WGS sequence"/>
</dbReference>
<gene>
    <name evidence="2" type="ORF">A2570_01625</name>
</gene>
<sequence length="184" mass="21743">MKIREFFVETIGYKLFPCLYNRFHGPLFDFIKSKIPGDFLNRSLYDLGCGDGENTVRLQNAFLTKEIVACDRSEPMLERARKKGLKTQQLDFNDEFPKGEMAAFIYSLHHAYNKEEVLQKAKNNFQYLFICEPYLNLLDFLNVGFMNIGHVPTRKNWLVLFDKALGDYELYEYKSNLIIFYTRK</sequence>
<dbReference type="InterPro" id="IPR041698">
    <property type="entry name" value="Methyltransf_25"/>
</dbReference>